<evidence type="ECO:0000313" key="3">
    <source>
        <dbReference type="Proteomes" id="UP001472866"/>
    </source>
</evidence>
<dbReference type="Proteomes" id="UP001472866">
    <property type="component" value="Chromosome 09"/>
</dbReference>
<keyword evidence="3" id="KW-1185">Reference proteome</keyword>
<name>A0AAX4PE04_9CHLO</name>
<gene>
    <name evidence="2" type="ORF">HKI87_09g60230</name>
</gene>
<sequence>MGTAGSKGPQGEGDGNREYDGHGVSPGAGRDGFMTVSKAKSPDAERQESAEGAILRKVRGLELSKPLLSWKRQELEALGEHLQARRRRAGRRPSDDDDNDDLDGDDEEATSSDRCPNLAETLAESSGGTRVQWALEAAFAALAKWYARQATLVTRQQLALHEEIDEVSYMAKLAVQGVTGNRDALRQAVKDMQGLEAVAREISQLRAAVTSAAEAQRRLEAAVDEAERSGALGTPG</sequence>
<protein>
    <submittedName>
        <fullName evidence="2">Uncharacterized protein</fullName>
    </submittedName>
</protein>
<dbReference type="EMBL" id="CP151509">
    <property type="protein sequence ID" value="WZN64467.1"/>
    <property type="molecule type" value="Genomic_DNA"/>
</dbReference>
<feature type="region of interest" description="Disordered" evidence="1">
    <location>
        <begin position="1"/>
        <end position="56"/>
    </location>
</feature>
<proteinExistence type="predicted"/>
<feature type="region of interest" description="Disordered" evidence="1">
    <location>
        <begin position="82"/>
        <end position="117"/>
    </location>
</feature>
<evidence type="ECO:0000256" key="1">
    <source>
        <dbReference type="SAM" id="MobiDB-lite"/>
    </source>
</evidence>
<reference evidence="2 3" key="1">
    <citation type="submission" date="2024-03" db="EMBL/GenBank/DDBJ databases">
        <title>Complete genome sequence of the green alga Chloropicon roscoffensis RCC1871.</title>
        <authorList>
            <person name="Lemieux C."/>
            <person name="Pombert J.-F."/>
            <person name="Otis C."/>
            <person name="Turmel M."/>
        </authorList>
    </citation>
    <scope>NUCLEOTIDE SEQUENCE [LARGE SCALE GENOMIC DNA]</scope>
    <source>
        <strain evidence="2 3">RCC1871</strain>
    </source>
</reference>
<accession>A0AAX4PE04</accession>
<dbReference type="AlphaFoldDB" id="A0AAX4PE04"/>
<feature type="compositionally biased region" description="Basic and acidic residues" evidence="1">
    <location>
        <begin position="40"/>
        <end position="49"/>
    </location>
</feature>
<organism evidence="2 3">
    <name type="scientific">Chloropicon roscoffensis</name>
    <dbReference type="NCBI Taxonomy" id="1461544"/>
    <lineage>
        <taxon>Eukaryota</taxon>
        <taxon>Viridiplantae</taxon>
        <taxon>Chlorophyta</taxon>
        <taxon>Chloropicophyceae</taxon>
        <taxon>Chloropicales</taxon>
        <taxon>Chloropicaceae</taxon>
        <taxon>Chloropicon</taxon>
    </lineage>
</organism>
<evidence type="ECO:0000313" key="2">
    <source>
        <dbReference type="EMBL" id="WZN64467.1"/>
    </source>
</evidence>
<feature type="compositionally biased region" description="Acidic residues" evidence="1">
    <location>
        <begin position="95"/>
        <end position="110"/>
    </location>
</feature>